<dbReference type="GO" id="GO:0005509">
    <property type="term" value="F:calcium ion binding"/>
    <property type="evidence" value="ECO:0007669"/>
    <property type="project" value="InterPro"/>
</dbReference>
<dbReference type="Pfam" id="PF01789">
    <property type="entry name" value="PsbP"/>
    <property type="match status" value="1"/>
</dbReference>
<feature type="domain" description="PsbP C-terminal" evidence="1">
    <location>
        <begin position="48"/>
        <end position="132"/>
    </location>
</feature>
<dbReference type="SUPFAM" id="SSF55724">
    <property type="entry name" value="Mog1p/PsbP-like"/>
    <property type="match status" value="1"/>
</dbReference>
<dbReference type="EMBL" id="LGRX02000765">
    <property type="protein sequence ID" value="KAK3287700.1"/>
    <property type="molecule type" value="Genomic_DNA"/>
</dbReference>
<dbReference type="Gene3D" id="3.40.1000.10">
    <property type="entry name" value="Mog1/PsbP, alpha/beta/alpha sandwich"/>
    <property type="match status" value="1"/>
</dbReference>
<gene>
    <name evidence="2" type="ORF">CYMTET_4797</name>
</gene>
<protein>
    <recommendedName>
        <fullName evidence="1">PsbP C-terminal domain-containing protein</fullName>
    </recommendedName>
</protein>
<dbReference type="GO" id="GO:0019898">
    <property type="term" value="C:extrinsic component of membrane"/>
    <property type="evidence" value="ECO:0007669"/>
    <property type="project" value="InterPro"/>
</dbReference>
<proteinExistence type="predicted"/>
<dbReference type="GO" id="GO:0015979">
    <property type="term" value="P:photosynthesis"/>
    <property type="evidence" value="ECO:0007669"/>
    <property type="project" value="InterPro"/>
</dbReference>
<evidence type="ECO:0000313" key="2">
    <source>
        <dbReference type="EMBL" id="KAK3287700.1"/>
    </source>
</evidence>
<evidence type="ECO:0000313" key="3">
    <source>
        <dbReference type="Proteomes" id="UP001190700"/>
    </source>
</evidence>
<reference evidence="2 3" key="1">
    <citation type="journal article" date="2015" name="Genome Biol. Evol.">
        <title>Comparative Genomics of a Bacterivorous Green Alga Reveals Evolutionary Causalities and Consequences of Phago-Mixotrophic Mode of Nutrition.</title>
        <authorList>
            <person name="Burns J.A."/>
            <person name="Paasch A."/>
            <person name="Narechania A."/>
            <person name="Kim E."/>
        </authorList>
    </citation>
    <scope>NUCLEOTIDE SEQUENCE [LARGE SCALE GENOMIC DNA]</scope>
    <source>
        <strain evidence="2 3">PLY_AMNH</strain>
    </source>
</reference>
<name>A0AAE0H0R0_9CHLO</name>
<organism evidence="2 3">
    <name type="scientific">Cymbomonas tetramitiformis</name>
    <dbReference type="NCBI Taxonomy" id="36881"/>
    <lineage>
        <taxon>Eukaryota</taxon>
        <taxon>Viridiplantae</taxon>
        <taxon>Chlorophyta</taxon>
        <taxon>Pyramimonadophyceae</taxon>
        <taxon>Pyramimonadales</taxon>
        <taxon>Pyramimonadaceae</taxon>
        <taxon>Cymbomonas</taxon>
    </lineage>
</organism>
<sequence length="133" mass="14871">MTTDEDNFYSGLTVIKVLEPPTRDGWFSAPIPGKPVQTESLSDWSTIEDVSKNLKRTSQILSAQTSSTAASQPCYDFQLRVPSDNETPAGYHEVRRIVNANQQLYLVKATVSKQDWPRLGSTMVEMVESFVVN</sequence>
<dbReference type="AlphaFoldDB" id="A0AAE0H0R0"/>
<keyword evidence="3" id="KW-1185">Reference proteome</keyword>
<dbReference type="InterPro" id="IPR002683">
    <property type="entry name" value="PsbP_C"/>
</dbReference>
<evidence type="ECO:0000259" key="1">
    <source>
        <dbReference type="Pfam" id="PF01789"/>
    </source>
</evidence>
<dbReference type="Proteomes" id="UP001190700">
    <property type="component" value="Unassembled WGS sequence"/>
</dbReference>
<accession>A0AAE0H0R0</accession>
<comment type="caution">
    <text evidence="2">The sequence shown here is derived from an EMBL/GenBank/DDBJ whole genome shotgun (WGS) entry which is preliminary data.</text>
</comment>
<dbReference type="InterPro" id="IPR016123">
    <property type="entry name" value="Mog1/PsbP_a/b/a-sand"/>
</dbReference>
<dbReference type="GO" id="GO:0009654">
    <property type="term" value="C:photosystem II oxygen evolving complex"/>
    <property type="evidence" value="ECO:0007669"/>
    <property type="project" value="InterPro"/>
</dbReference>